<comment type="subcellular location">
    <subcellularLocation>
        <location evidence="1">Nucleus</location>
    </subcellularLocation>
</comment>
<dbReference type="PROSITE" id="PS50097">
    <property type="entry name" value="BTB"/>
    <property type="match status" value="1"/>
</dbReference>
<keyword evidence="6" id="KW-0539">Nucleus</keyword>
<feature type="domain" description="BTB" evidence="9">
    <location>
        <begin position="347"/>
        <end position="414"/>
    </location>
</feature>
<organism evidence="10 11">
    <name type="scientific">Trichonephila clavata</name>
    <name type="common">Joro spider</name>
    <name type="synonym">Nephila clavata</name>
    <dbReference type="NCBI Taxonomy" id="2740835"/>
    <lineage>
        <taxon>Eukaryota</taxon>
        <taxon>Metazoa</taxon>
        <taxon>Ecdysozoa</taxon>
        <taxon>Arthropoda</taxon>
        <taxon>Chelicerata</taxon>
        <taxon>Arachnida</taxon>
        <taxon>Araneae</taxon>
        <taxon>Araneomorphae</taxon>
        <taxon>Entelegynae</taxon>
        <taxon>Araneoidea</taxon>
        <taxon>Nephilidae</taxon>
        <taxon>Trichonephila</taxon>
    </lineage>
</organism>
<keyword evidence="5" id="KW-0234">DNA repair</keyword>
<proteinExistence type="inferred from homology"/>
<feature type="compositionally biased region" description="Basic and acidic residues" evidence="8">
    <location>
        <begin position="1233"/>
        <end position="1242"/>
    </location>
</feature>
<sequence>MDETDDFQESQIEKKLKKRQENPVFICIVCQTDLAHLNLEERSVHINQCIDSQSSDVISSQEVGTENVFILECPLCFKHFSTPELRCTHIKKCGKSRGLSSQSVIQAIHLQEKHVLERRALGLPLNNKPAKQPKKPIVKNFFKKPKSALESDIHLAKALSLSLNNKESQSQSNFSSSENILSTAVLQPPAEFQNPGRIVPKKHASKPTPILLLRTEEERQKILLEKVNAIIASVSETKKDVEVSEEQQSTYSQQTAFLWNLSSKAENKKTYYVEQLLDWISPSDVEVGTKLSNLSQIPGHHIFTQQPCDYTFSYSQKSDINSSMPEKNPLPSLMDSLQSLVGSSWMSDVDIHTDGGCIIPAHKLLLALRYPILKNELNVPSTNGRHTLHWENISLDAAKLFLNFIYTGSAEWKDDTIDELYKLALSYEVTDLLNILNSNTEALEILANGMTQEIPTHSFVDAKVSNKEKYQDVISNEKQGHDFVKSSSDIFVKNDILNCRSSSNDDLLSERVDKMNSNFIVDPIDGAYIKETHIVENVQPKTVSKDPDICILNMDNHDHIANENCEFSSNLDACNTDSNSSNDSCKILKTNISSVIQRSFDTCEREEITVVSPENICMPHNELYDCADPCILSYHTPTKTSQENIDFLNSSPHSIERTICIKKVSPFKKTPRKNISENISPETSFSSMLCVENEISTKNLSYTMQESFENRSNYSQNLRENKFVSSLDEAVIVLDDEQNTDSEKYPVNENVHKVFTPLRNSQIPSTSFYSDCSSFSTSLNSSVQFGSPHREGNELGSPKSFFELKNAVSPPEEIKICDEKELQTLSEVNSFESSKIDYQNKNSSCKKSIENCLNDDICEMNISSPEILICDSDNEVDPILERNSFKNSESSPKEKCKSVDCELILGKNYFEEHDKLLEKEIDLFSSTEKNKYSNMNLPEIICCELDSNISKAKPIKSSKPCSVNDISNIDDIKLIKSNCTELEINSEEHSFSKHFEGCVNEKNNKSPVVFDVIDCQSDPNDDEIIRKEALNNTKEIIVDDHILDDDSMNDIPLLERIKMNQLKTGTSKIFKDLLVESPDSPWIFQTSKYRQVFEKNSNSFKDQVCCSQQNSNVESKSMSKDKNSIPTLKERAKESCASSPNGMNPKFKLSDSPITPLPDFKSMMTPQLKEALKKVGVKALSRKKAVAVLSHIYDETHPWNDDPSGDQPDLQTQSSSQNSDSKRNLSLPKKRKQTVDNLEHPSKKTAKSNTNKSKEKKESASNKICKSSSCSSSKDSIEEKQIHLSENKTSSSECSTSSPCKSGSPKKNDMFNFSQSSEFSDCSQAESKDDPKLISEYISSNDELYKKVLTYTPLNLTELQCELKENGISVSVKKLMDYLDEQCITFTCPRKEEYKKKQQARTQRFRKRMIAKLSQQKNFNAS</sequence>
<dbReference type="Pfam" id="PF00651">
    <property type="entry name" value="BTB"/>
    <property type="match status" value="1"/>
</dbReference>
<dbReference type="SMART" id="SM00225">
    <property type="entry name" value="BTB"/>
    <property type="match status" value="1"/>
</dbReference>
<dbReference type="OrthoDB" id="5576441at2759"/>
<dbReference type="InterPro" id="IPR000210">
    <property type="entry name" value="BTB/POZ_dom"/>
</dbReference>
<keyword evidence="11" id="KW-1185">Reference proteome</keyword>
<evidence type="ECO:0000256" key="7">
    <source>
        <dbReference type="ARBA" id="ARBA00029496"/>
    </source>
</evidence>
<feature type="region of interest" description="Disordered" evidence="8">
    <location>
        <begin position="1276"/>
        <end position="1307"/>
    </location>
</feature>
<evidence type="ECO:0000256" key="1">
    <source>
        <dbReference type="ARBA" id="ARBA00004123"/>
    </source>
</evidence>
<dbReference type="GO" id="GO:0006260">
    <property type="term" value="P:DNA replication"/>
    <property type="evidence" value="ECO:0007669"/>
    <property type="project" value="InterPro"/>
</dbReference>
<name>A0A8X6F5P1_TRICU</name>
<evidence type="ECO:0000259" key="9">
    <source>
        <dbReference type="PROSITE" id="PS50097"/>
    </source>
</evidence>
<protein>
    <recommendedName>
        <fullName evidence="7">Structure-specific endonuclease subunit SLX4</fullName>
    </recommendedName>
</protein>
<evidence type="ECO:0000256" key="8">
    <source>
        <dbReference type="SAM" id="MobiDB-lite"/>
    </source>
</evidence>
<reference evidence="10" key="1">
    <citation type="submission" date="2020-07" db="EMBL/GenBank/DDBJ databases">
        <title>Multicomponent nature underlies the extraordinary mechanical properties of spider dragline silk.</title>
        <authorList>
            <person name="Kono N."/>
            <person name="Nakamura H."/>
            <person name="Mori M."/>
            <person name="Yoshida Y."/>
            <person name="Ohtoshi R."/>
            <person name="Malay A.D."/>
            <person name="Moran D.A.P."/>
            <person name="Tomita M."/>
            <person name="Numata K."/>
            <person name="Arakawa K."/>
        </authorList>
    </citation>
    <scope>NUCLEOTIDE SEQUENCE</scope>
</reference>
<dbReference type="GO" id="GO:0000712">
    <property type="term" value="P:resolution of meiotic recombination intermediates"/>
    <property type="evidence" value="ECO:0007669"/>
    <property type="project" value="TreeGrafter"/>
</dbReference>
<dbReference type="PANTHER" id="PTHR21541">
    <property type="entry name" value="BTB POZ DOMAIN CONTAINING 12"/>
    <property type="match status" value="1"/>
</dbReference>
<feature type="region of interest" description="Disordered" evidence="8">
    <location>
        <begin position="1196"/>
        <end position="1260"/>
    </location>
</feature>
<dbReference type="GO" id="GO:0006281">
    <property type="term" value="P:DNA repair"/>
    <property type="evidence" value="ECO:0007669"/>
    <property type="project" value="UniProtKB-KW"/>
</dbReference>
<dbReference type="CDD" id="cd22999">
    <property type="entry name" value="SAP_SLX4"/>
    <property type="match status" value="1"/>
</dbReference>
<dbReference type="Gene3D" id="3.30.710.10">
    <property type="entry name" value="Potassium Channel Kv1.1, Chain A"/>
    <property type="match status" value="1"/>
</dbReference>
<evidence type="ECO:0000256" key="4">
    <source>
        <dbReference type="ARBA" id="ARBA00023172"/>
    </source>
</evidence>
<evidence type="ECO:0000256" key="3">
    <source>
        <dbReference type="ARBA" id="ARBA00022763"/>
    </source>
</evidence>
<dbReference type="CDD" id="cd18186">
    <property type="entry name" value="BTB_POZ_ZBTB_KLHL-like"/>
    <property type="match status" value="1"/>
</dbReference>
<dbReference type="EMBL" id="BMAO01000974">
    <property type="protein sequence ID" value="GFQ70391.1"/>
    <property type="molecule type" value="Genomic_DNA"/>
</dbReference>
<comment type="caution">
    <text evidence="10">The sequence shown here is derived from an EMBL/GenBank/DDBJ whole genome shotgun (WGS) entry which is preliminary data.</text>
</comment>
<feature type="compositionally biased region" description="Low complexity" evidence="8">
    <location>
        <begin position="1287"/>
        <end position="1305"/>
    </location>
</feature>
<evidence type="ECO:0000256" key="2">
    <source>
        <dbReference type="ARBA" id="ARBA00006661"/>
    </source>
</evidence>
<accession>A0A8X6F5P1</accession>
<evidence type="ECO:0000313" key="11">
    <source>
        <dbReference type="Proteomes" id="UP000887116"/>
    </source>
</evidence>
<feature type="region of interest" description="Disordered" evidence="8">
    <location>
        <begin position="1111"/>
        <end position="1153"/>
    </location>
</feature>
<keyword evidence="4" id="KW-0233">DNA recombination</keyword>
<comment type="similarity">
    <text evidence="2">Belongs to the SLX4 family.</text>
</comment>
<dbReference type="SUPFAM" id="SSF54695">
    <property type="entry name" value="POZ domain"/>
    <property type="match status" value="1"/>
</dbReference>
<feature type="compositionally biased region" description="Basic and acidic residues" evidence="8">
    <location>
        <begin position="1117"/>
        <end position="1134"/>
    </location>
</feature>
<dbReference type="GO" id="GO:0033557">
    <property type="term" value="C:Slx1-Slx4 complex"/>
    <property type="evidence" value="ECO:0007669"/>
    <property type="project" value="InterPro"/>
</dbReference>
<dbReference type="InterPro" id="IPR011333">
    <property type="entry name" value="SKP1/BTB/POZ_sf"/>
</dbReference>
<dbReference type="Pfam" id="PF09494">
    <property type="entry name" value="Slx4"/>
    <property type="match status" value="1"/>
</dbReference>
<dbReference type="InterPro" id="IPR018574">
    <property type="entry name" value="Structure-sp_endonuc_su_Slx4"/>
</dbReference>
<evidence type="ECO:0000313" key="10">
    <source>
        <dbReference type="EMBL" id="GFQ70391.1"/>
    </source>
</evidence>
<feature type="compositionally biased region" description="Polar residues" evidence="8">
    <location>
        <begin position="1209"/>
        <end position="1219"/>
    </location>
</feature>
<gene>
    <name evidence="10" type="primary">AVEN_179912_1</name>
    <name evidence="10" type="ORF">TNCT_3061</name>
</gene>
<evidence type="ECO:0000256" key="6">
    <source>
        <dbReference type="ARBA" id="ARBA00023242"/>
    </source>
</evidence>
<dbReference type="Proteomes" id="UP000887116">
    <property type="component" value="Unassembled WGS sequence"/>
</dbReference>
<keyword evidence="3" id="KW-0227">DNA damage</keyword>
<dbReference type="PANTHER" id="PTHR21541:SF3">
    <property type="entry name" value="STRUCTURE-SPECIFIC ENDONUCLEASE SUBUNIT SLX4"/>
    <property type="match status" value="1"/>
</dbReference>
<feature type="compositionally biased region" description="Basic and acidic residues" evidence="8">
    <location>
        <begin position="1276"/>
        <end position="1286"/>
    </location>
</feature>
<evidence type="ECO:0000256" key="5">
    <source>
        <dbReference type="ARBA" id="ARBA00023204"/>
    </source>
</evidence>